<sequence>MGRKKKADAAELLSHPILFRVRQRKYEELEQLAQQSDCRSVGEVLRRILEGKRIVLFHKDSSLDGVVEELAGVREELRAIGVNINQITRHFNASTQAHKRVFLAHQALEQYRQVGKKVNTLLALISQLARRW</sequence>
<dbReference type="OrthoDB" id="678846at2"/>
<dbReference type="RefSeq" id="WP_108213088.1">
    <property type="nucleotide sequence ID" value="NZ_QBKI01000009.1"/>
</dbReference>
<proteinExistence type="predicted"/>
<dbReference type="Pfam" id="PF19514">
    <property type="entry name" value="MobC_2"/>
    <property type="match status" value="1"/>
</dbReference>
<dbReference type="InterPro" id="IPR045788">
    <property type="entry name" value="MobC_2"/>
</dbReference>
<accession>A0A2T5YEE6</accession>
<evidence type="ECO:0000313" key="2">
    <source>
        <dbReference type="Proteomes" id="UP000244225"/>
    </source>
</evidence>
<name>A0A2T5YEE6_9BACT</name>
<protein>
    <submittedName>
        <fullName evidence="1">Mobilization protein MobC</fullName>
    </submittedName>
</protein>
<organism evidence="1 2">
    <name type="scientific">Pontibacter mucosus</name>
    <dbReference type="NCBI Taxonomy" id="1649266"/>
    <lineage>
        <taxon>Bacteria</taxon>
        <taxon>Pseudomonadati</taxon>
        <taxon>Bacteroidota</taxon>
        <taxon>Cytophagia</taxon>
        <taxon>Cytophagales</taxon>
        <taxon>Hymenobacteraceae</taxon>
        <taxon>Pontibacter</taxon>
    </lineage>
</organism>
<evidence type="ECO:0000313" key="1">
    <source>
        <dbReference type="EMBL" id="PTX15089.1"/>
    </source>
</evidence>
<keyword evidence="2" id="KW-1185">Reference proteome</keyword>
<gene>
    <name evidence="1" type="ORF">C8N40_109187</name>
</gene>
<comment type="caution">
    <text evidence="1">The sequence shown here is derived from an EMBL/GenBank/DDBJ whole genome shotgun (WGS) entry which is preliminary data.</text>
</comment>
<dbReference type="AlphaFoldDB" id="A0A2T5YEE6"/>
<dbReference type="Proteomes" id="UP000244225">
    <property type="component" value="Unassembled WGS sequence"/>
</dbReference>
<reference evidence="1 2" key="1">
    <citation type="submission" date="2018-04" db="EMBL/GenBank/DDBJ databases">
        <title>Genomic Encyclopedia of Archaeal and Bacterial Type Strains, Phase II (KMG-II): from individual species to whole genera.</title>
        <authorList>
            <person name="Goeker M."/>
        </authorList>
    </citation>
    <scope>NUCLEOTIDE SEQUENCE [LARGE SCALE GENOMIC DNA]</scope>
    <source>
        <strain evidence="1 2">DSM 100162</strain>
    </source>
</reference>
<dbReference type="EMBL" id="QBKI01000009">
    <property type="protein sequence ID" value="PTX15089.1"/>
    <property type="molecule type" value="Genomic_DNA"/>
</dbReference>